<evidence type="ECO:0000313" key="2">
    <source>
        <dbReference type="EMBL" id="CAA9319609.1"/>
    </source>
</evidence>
<accession>A0A6J4KZD2</accession>
<organism evidence="2">
    <name type="scientific">uncultured Frankineae bacterium</name>
    <dbReference type="NCBI Taxonomy" id="437475"/>
    <lineage>
        <taxon>Bacteria</taxon>
        <taxon>Bacillati</taxon>
        <taxon>Actinomycetota</taxon>
        <taxon>Actinomycetes</taxon>
        <taxon>Frankiales</taxon>
        <taxon>environmental samples</taxon>
    </lineage>
</organism>
<feature type="region of interest" description="Disordered" evidence="1">
    <location>
        <begin position="1"/>
        <end position="123"/>
    </location>
</feature>
<name>A0A6J4KZD2_9ACTN</name>
<feature type="compositionally biased region" description="Basic and acidic residues" evidence="1">
    <location>
        <begin position="113"/>
        <end position="123"/>
    </location>
</feature>
<protein>
    <submittedName>
        <fullName evidence="2">Uncharacterized protein</fullName>
    </submittedName>
</protein>
<feature type="compositionally biased region" description="Basic residues" evidence="1">
    <location>
        <begin position="85"/>
        <end position="95"/>
    </location>
</feature>
<gene>
    <name evidence="2" type="ORF">AVDCRST_MAG07-1098</name>
</gene>
<evidence type="ECO:0000256" key="1">
    <source>
        <dbReference type="SAM" id="MobiDB-lite"/>
    </source>
</evidence>
<reference evidence="2" key="1">
    <citation type="submission" date="2020-02" db="EMBL/GenBank/DDBJ databases">
        <authorList>
            <person name="Meier V. D."/>
        </authorList>
    </citation>
    <scope>NUCLEOTIDE SEQUENCE</scope>
    <source>
        <strain evidence="2">AVDCRST_MAG07</strain>
    </source>
</reference>
<proteinExistence type="predicted"/>
<feature type="non-terminal residue" evidence="2">
    <location>
        <position position="123"/>
    </location>
</feature>
<dbReference type="AlphaFoldDB" id="A0A6J4KZD2"/>
<feature type="compositionally biased region" description="Low complexity" evidence="1">
    <location>
        <begin position="1"/>
        <end position="11"/>
    </location>
</feature>
<feature type="compositionally biased region" description="Gly residues" evidence="1">
    <location>
        <begin position="70"/>
        <end position="83"/>
    </location>
</feature>
<dbReference type="EMBL" id="CADCUB010000054">
    <property type="protein sequence ID" value="CAA9319609.1"/>
    <property type="molecule type" value="Genomic_DNA"/>
</dbReference>
<feature type="non-terminal residue" evidence="2">
    <location>
        <position position="1"/>
    </location>
</feature>
<feature type="compositionally biased region" description="Basic residues" evidence="1">
    <location>
        <begin position="51"/>
        <end position="65"/>
    </location>
</feature>
<feature type="compositionally biased region" description="Low complexity" evidence="1">
    <location>
        <begin position="18"/>
        <end position="37"/>
    </location>
</feature>
<sequence>GTRAARAAVTLARRRTAVGRPGAALAGGARPLPAAAVRRADRPAGRGPGPARRRRGPDRRRRGGRAPHGAPGGGAHRFPGGGRRPAPRPRHPARRRPVDLLRAPARRRRHTRLAAERRPPFRL</sequence>